<evidence type="ECO:0000256" key="2">
    <source>
        <dbReference type="SAM" id="Phobius"/>
    </source>
</evidence>
<keyword evidence="5" id="KW-1185">Reference proteome</keyword>
<dbReference type="SMART" id="SM00028">
    <property type="entry name" value="TPR"/>
    <property type="match status" value="2"/>
</dbReference>
<dbReference type="Pfam" id="PF13181">
    <property type="entry name" value="TPR_8"/>
    <property type="match status" value="2"/>
</dbReference>
<evidence type="ECO:0000256" key="1">
    <source>
        <dbReference type="PROSITE-ProRule" id="PRU00339"/>
    </source>
</evidence>
<keyword evidence="3" id="KW-0934">Plastid</keyword>
<dbReference type="EMBL" id="MF385003">
    <property type="protein sequence ID" value="ASN78665.1"/>
    <property type="molecule type" value="Genomic_DNA"/>
</dbReference>
<evidence type="ECO:0000313" key="5">
    <source>
        <dbReference type="Proteomes" id="UP000218209"/>
    </source>
</evidence>
<dbReference type="EMBL" id="JQ408795">
    <property type="protein sequence ID" value="AFC39861.1"/>
    <property type="molecule type" value="Genomic_DNA"/>
</dbReference>
<accession>J7F5N1</accession>
<dbReference type="Proteomes" id="UP000218209">
    <property type="component" value="Chloroplast Pltd"/>
</dbReference>
<dbReference type="PROSITE" id="PS50005">
    <property type="entry name" value="TPR"/>
    <property type="match status" value="2"/>
</dbReference>
<dbReference type="RefSeq" id="YP_009413204.1">
    <property type="nucleotide sequence ID" value="NC_035573.1"/>
</dbReference>
<sequence length="178" mass="20552">MLIALPIVYLSILALFLLIFSWLISQQLKTIFLLESQFQYFLDKSENEQLGIEDGFAFSKVCIAKKHFIRAIIESQLVLQKNSLLNLPENAVIIAKLYNMLGFIYYEADQKKLAKNFYERAIDVDSNYIVALNNLAKIYEDTKNFLKAEAIYDKVLNIDKSNQIANTQKKSTKKIINL</sequence>
<gene>
    <name evidence="3" type="primary">ycf37</name>
</gene>
<keyword evidence="1" id="KW-0802">TPR repeat</keyword>
<keyword evidence="4" id="KW-0150">Chloroplast</keyword>
<feature type="repeat" description="TPR" evidence="1">
    <location>
        <begin position="129"/>
        <end position="162"/>
    </location>
</feature>
<evidence type="ECO:0000313" key="4">
    <source>
        <dbReference type="EMBL" id="ASN78665.1"/>
    </source>
</evidence>
<protein>
    <submittedName>
        <fullName evidence="3">Ycf37</fullName>
    </submittedName>
</protein>
<feature type="repeat" description="TPR" evidence="1">
    <location>
        <begin position="95"/>
        <end position="128"/>
    </location>
</feature>
<feature type="transmembrane region" description="Helical" evidence="2">
    <location>
        <begin position="6"/>
        <end position="24"/>
    </location>
</feature>
<dbReference type="Gene3D" id="1.25.40.10">
    <property type="entry name" value="Tetratricopeptide repeat domain"/>
    <property type="match status" value="1"/>
</dbReference>
<dbReference type="InterPro" id="IPR011990">
    <property type="entry name" value="TPR-like_helical_dom_sf"/>
</dbReference>
<dbReference type="GeneID" id="33873462"/>
<reference evidence="4 5" key="2">
    <citation type="journal article" date="2017" name="Proc. Natl. Acad. Sci. U.S.A.">
        <title>Insights into the red algae and eukaryotic evolution from the genome of Porphyra umbilicalis (Bangiophyceae, Rhodophyta).</title>
        <authorList>
            <person name="Brawley S.H."/>
            <person name="Blouin N.A."/>
            <person name="Ficko-Blean E."/>
            <person name="Wheeler G.L."/>
            <person name="Lohr M."/>
            <person name="Goodson H.V."/>
            <person name="Jenkins J.W."/>
            <person name="Blaby-Haas C.E."/>
            <person name="Helliwell K.E."/>
            <person name="Chan C.X."/>
            <person name="Marriage T.N."/>
            <person name="Bhattacharya D."/>
            <person name="Klein A.S."/>
            <person name="Badis Y."/>
            <person name="Brodie J."/>
            <person name="Cao Y."/>
            <person name="Collen J."/>
            <person name="Dittami S.M."/>
            <person name="Gachon C.M.M."/>
            <person name="Green B.R."/>
            <person name="Karpowicz S.J."/>
            <person name="Kim J.W."/>
            <person name="Kudahl U.J."/>
            <person name="Lin S."/>
            <person name="Michel G."/>
            <person name="Mittag M."/>
            <person name="Olson B.J.S.C."/>
            <person name="Pangilinan J.L."/>
            <person name="Peng Y."/>
            <person name="Qiu H."/>
            <person name="Shu S."/>
            <person name="Singer J.T."/>
            <person name="Smith A.G."/>
            <person name="Sprecher B.N."/>
            <person name="Wagner V."/>
            <person name="Wang W."/>
            <person name="Wang Z.Y."/>
            <person name="Yan J."/>
            <person name="Yarish C."/>
            <person name="Zauner-Riek S."/>
            <person name="Zhuang Y."/>
            <person name="Zou Y."/>
            <person name="Lindquist E.A."/>
            <person name="Grimwood J."/>
            <person name="Barry K.W."/>
            <person name="Rokhsar D.S."/>
            <person name="Schmutz J."/>
            <person name="Stiller J.W."/>
            <person name="Grossman A.R."/>
            <person name="Prochnik S.E."/>
        </authorList>
    </citation>
    <scope>NUCLEOTIDE SEQUENCE [LARGE SCALE GENOMIC DNA]</scope>
</reference>
<organism evidence="3">
    <name type="scientific">Porphyra umbilicalis</name>
    <name type="common">Purple laver</name>
    <name type="synonym">Red alga</name>
    <dbReference type="NCBI Taxonomy" id="2786"/>
    <lineage>
        <taxon>Eukaryota</taxon>
        <taxon>Rhodophyta</taxon>
        <taxon>Bangiophyceae</taxon>
        <taxon>Bangiales</taxon>
        <taxon>Bangiaceae</taxon>
        <taxon>Porphyra</taxon>
    </lineage>
</organism>
<dbReference type="SUPFAM" id="SSF48452">
    <property type="entry name" value="TPR-like"/>
    <property type="match status" value="1"/>
</dbReference>
<dbReference type="OrthoDB" id="381520at2759"/>
<dbReference type="AlphaFoldDB" id="J7F5N1"/>
<keyword evidence="2" id="KW-0472">Membrane</keyword>
<name>J7F5N1_PORUM</name>
<keyword evidence="2" id="KW-0812">Transmembrane</keyword>
<keyword evidence="2" id="KW-1133">Transmembrane helix</keyword>
<geneLocation type="plastid" evidence="3"/>
<reference evidence="3" key="1">
    <citation type="journal article" date="2012" name="Mol. Phylogenet. Evol.">
        <title>Relative rates of evolution among the three genetic compartments of the red alga Porphyra differ from those of green plants and do not correlate with genome architecture.</title>
        <authorList>
            <person name="Smith D.R."/>
            <person name="Hua J."/>
            <person name="Lee R.W."/>
            <person name="Keeling P.J."/>
        </authorList>
    </citation>
    <scope>NUCLEOTIDE SEQUENCE</scope>
</reference>
<proteinExistence type="predicted"/>
<dbReference type="InterPro" id="IPR019734">
    <property type="entry name" value="TPR_rpt"/>
</dbReference>
<evidence type="ECO:0000313" key="3">
    <source>
        <dbReference type="EMBL" id="AFC39861.1"/>
    </source>
</evidence>